<organism evidence="2 3">
    <name type="scientific">Rhodococcus spelaei</name>
    <dbReference type="NCBI Taxonomy" id="2546320"/>
    <lineage>
        <taxon>Bacteria</taxon>
        <taxon>Bacillati</taxon>
        <taxon>Actinomycetota</taxon>
        <taxon>Actinomycetes</taxon>
        <taxon>Mycobacteriales</taxon>
        <taxon>Nocardiaceae</taxon>
        <taxon>Rhodococcus</taxon>
    </lineage>
</organism>
<evidence type="ECO:0000313" key="3">
    <source>
        <dbReference type="Proteomes" id="UP000316256"/>
    </source>
</evidence>
<gene>
    <name evidence="2" type="ORF">FK531_03155</name>
</gene>
<evidence type="ECO:0000256" key="1">
    <source>
        <dbReference type="SAM" id="SignalP"/>
    </source>
</evidence>
<sequence>MIKPTISPARHLVAKIALTGLLAALPLGIAAGPALAAGTHAGSCNFDGNVKWVKDCPNDN</sequence>
<dbReference type="Proteomes" id="UP000316256">
    <property type="component" value="Unassembled WGS sequence"/>
</dbReference>
<dbReference type="RefSeq" id="WP_142095145.1">
    <property type="nucleotide sequence ID" value="NZ_VIGH01000001.1"/>
</dbReference>
<evidence type="ECO:0000313" key="2">
    <source>
        <dbReference type="EMBL" id="TQF75060.1"/>
    </source>
</evidence>
<keyword evidence="1" id="KW-0732">Signal</keyword>
<reference evidence="2 3" key="1">
    <citation type="submission" date="2019-06" db="EMBL/GenBank/DDBJ databases">
        <title>Rhodococcus spaelei sp. nov., isolated from a cave.</title>
        <authorList>
            <person name="Lee S.D."/>
        </authorList>
    </citation>
    <scope>NUCLEOTIDE SEQUENCE [LARGE SCALE GENOMIC DNA]</scope>
    <source>
        <strain evidence="2 3">C9-5</strain>
    </source>
</reference>
<name>A0A541BRV4_9NOCA</name>
<comment type="caution">
    <text evidence="2">The sequence shown here is derived from an EMBL/GenBank/DDBJ whole genome shotgun (WGS) entry which is preliminary data.</text>
</comment>
<keyword evidence="3" id="KW-1185">Reference proteome</keyword>
<feature type="chain" id="PRO_5021792796" evidence="1">
    <location>
        <begin position="37"/>
        <end position="60"/>
    </location>
</feature>
<dbReference type="AlphaFoldDB" id="A0A541BRV4"/>
<dbReference type="EMBL" id="VIGH01000001">
    <property type="protein sequence ID" value="TQF75060.1"/>
    <property type="molecule type" value="Genomic_DNA"/>
</dbReference>
<protein>
    <submittedName>
        <fullName evidence="2">Uncharacterized protein</fullName>
    </submittedName>
</protein>
<feature type="signal peptide" evidence="1">
    <location>
        <begin position="1"/>
        <end position="36"/>
    </location>
</feature>
<accession>A0A541BRV4</accession>
<proteinExistence type="predicted"/>